<dbReference type="RefSeq" id="WP_245453522.1">
    <property type="nucleotide sequence ID" value="NZ_RWKW01000101.1"/>
</dbReference>
<dbReference type="GO" id="GO:0005948">
    <property type="term" value="C:acetolactate synthase complex"/>
    <property type="evidence" value="ECO:0007669"/>
    <property type="project" value="TreeGrafter"/>
</dbReference>
<dbReference type="PANTHER" id="PTHR18968:SF13">
    <property type="entry name" value="ACETOLACTATE SYNTHASE CATALYTIC SUBUNIT, MITOCHONDRIAL"/>
    <property type="match status" value="1"/>
</dbReference>
<comment type="caution">
    <text evidence="5">The sequence shown here is derived from an EMBL/GenBank/DDBJ whole genome shotgun (WGS) entry which is preliminary data.</text>
</comment>
<keyword evidence="6" id="KW-1185">Reference proteome</keyword>
<evidence type="ECO:0000259" key="4">
    <source>
        <dbReference type="Pfam" id="PF02775"/>
    </source>
</evidence>
<sequence>DRAASGEGAARARAARQAAWEEIGPRYRTHVGALEAIREAAPGALIVGDSTQAAYAGNLWFDHDRPGGWFNAATGFGALGYGPPAAIGASLGRPDMSVICVAGDGGMQFVLADLGTAMDEKARVVFVVWNNHGFQEIESAMVEAGIVPVGVRPSAPDFIKVAEGYGMPAERITRLDALGAAVSRALSRGGPALVEIVDDPAL</sequence>
<evidence type="ECO:0000256" key="2">
    <source>
        <dbReference type="ARBA" id="ARBA00007812"/>
    </source>
</evidence>
<reference evidence="5 6" key="1">
    <citation type="submission" date="2018-12" db="EMBL/GenBank/DDBJ databases">
        <title>Mesorhizobium carbonis sp. nov., isolated from coal mine water.</title>
        <authorList>
            <person name="Xin W."/>
            <person name="Xu Z."/>
            <person name="Xiang F."/>
            <person name="Zhang J."/>
            <person name="Xi L."/>
            <person name="Liu J."/>
        </authorList>
    </citation>
    <scope>NUCLEOTIDE SEQUENCE [LARGE SCALE GENOMIC DNA]</scope>
    <source>
        <strain evidence="5 6">B2.3</strain>
    </source>
</reference>
<dbReference type="CDD" id="cd00568">
    <property type="entry name" value="TPP_enzymes"/>
    <property type="match status" value="1"/>
</dbReference>
<dbReference type="Pfam" id="PF02775">
    <property type="entry name" value="TPP_enzyme_C"/>
    <property type="match status" value="1"/>
</dbReference>
<gene>
    <name evidence="5" type="ORF">EJC49_22200</name>
</gene>
<protein>
    <recommendedName>
        <fullName evidence="4">Thiamine pyrophosphate enzyme TPP-binding domain-containing protein</fullName>
    </recommendedName>
</protein>
<dbReference type="InterPro" id="IPR011766">
    <property type="entry name" value="TPP_enzyme_TPP-bd"/>
</dbReference>
<evidence type="ECO:0000313" key="5">
    <source>
        <dbReference type="EMBL" id="RST83829.1"/>
    </source>
</evidence>
<dbReference type="GO" id="GO:0000287">
    <property type="term" value="F:magnesium ion binding"/>
    <property type="evidence" value="ECO:0007669"/>
    <property type="project" value="InterPro"/>
</dbReference>
<dbReference type="GO" id="GO:0003984">
    <property type="term" value="F:acetolactate synthase activity"/>
    <property type="evidence" value="ECO:0007669"/>
    <property type="project" value="TreeGrafter"/>
</dbReference>
<dbReference type="PANTHER" id="PTHR18968">
    <property type="entry name" value="THIAMINE PYROPHOSPHATE ENZYMES"/>
    <property type="match status" value="1"/>
</dbReference>
<comment type="similarity">
    <text evidence="2">Belongs to the TPP enzyme family.</text>
</comment>
<dbReference type="PROSITE" id="PS00187">
    <property type="entry name" value="TPP_ENZYMES"/>
    <property type="match status" value="1"/>
</dbReference>
<dbReference type="InterPro" id="IPR029061">
    <property type="entry name" value="THDP-binding"/>
</dbReference>
<evidence type="ECO:0000256" key="3">
    <source>
        <dbReference type="ARBA" id="ARBA00023052"/>
    </source>
</evidence>
<dbReference type="InterPro" id="IPR045229">
    <property type="entry name" value="TPP_enz"/>
</dbReference>
<dbReference type="GO" id="GO:0009097">
    <property type="term" value="P:isoleucine biosynthetic process"/>
    <property type="evidence" value="ECO:0007669"/>
    <property type="project" value="TreeGrafter"/>
</dbReference>
<keyword evidence="3" id="KW-0786">Thiamine pyrophosphate</keyword>
<dbReference type="Gene3D" id="3.40.50.970">
    <property type="match status" value="1"/>
</dbReference>
<dbReference type="SUPFAM" id="SSF52518">
    <property type="entry name" value="Thiamin diphosphate-binding fold (THDP-binding)"/>
    <property type="match status" value="1"/>
</dbReference>
<dbReference type="Proteomes" id="UP000278398">
    <property type="component" value="Unassembled WGS sequence"/>
</dbReference>
<dbReference type="GO" id="GO:0009099">
    <property type="term" value="P:L-valine biosynthetic process"/>
    <property type="evidence" value="ECO:0007669"/>
    <property type="project" value="TreeGrafter"/>
</dbReference>
<feature type="non-terminal residue" evidence="5">
    <location>
        <position position="1"/>
    </location>
</feature>
<feature type="domain" description="Thiamine pyrophosphate enzyme TPP-binding" evidence="4">
    <location>
        <begin position="59"/>
        <end position="196"/>
    </location>
</feature>
<proteinExistence type="inferred from homology"/>
<dbReference type="GO" id="GO:0030976">
    <property type="term" value="F:thiamine pyrophosphate binding"/>
    <property type="evidence" value="ECO:0007669"/>
    <property type="project" value="InterPro"/>
</dbReference>
<dbReference type="GO" id="GO:0050660">
    <property type="term" value="F:flavin adenine dinucleotide binding"/>
    <property type="evidence" value="ECO:0007669"/>
    <property type="project" value="TreeGrafter"/>
</dbReference>
<accession>A0A429YQV1</accession>
<organism evidence="5 6">
    <name type="scientific">Aquibium carbonis</name>
    <dbReference type="NCBI Taxonomy" id="2495581"/>
    <lineage>
        <taxon>Bacteria</taxon>
        <taxon>Pseudomonadati</taxon>
        <taxon>Pseudomonadota</taxon>
        <taxon>Alphaproteobacteria</taxon>
        <taxon>Hyphomicrobiales</taxon>
        <taxon>Phyllobacteriaceae</taxon>
        <taxon>Aquibium</taxon>
    </lineage>
</organism>
<name>A0A429YQV1_9HYPH</name>
<dbReference type="InterPro" id="IPR000399">
    <property type="entry name" value="TPP-bd_CS"/>
</dbReference>
<evidence type="ECO:0000313" key="6">
    <source>
        <dbReference type="Proteomes" id="UP000278398"/>
    </source>
</evidence>
<evidence type="ECO:0000256" key="1">
    <source>
        <dbReference type="ARBA" id="ARBA00001964"/>
    </source>
</evidence>
<dbReference type="AlphaFoldDB" id="A0A429YQV1"/>
<dbReference type="EMBL" id="RWKW01000101">
    <property type="protein sequence ID" value="RST83829.1"/>
    <property type="molecule type" value="Genomic_DNA"/>
</dbReference>
<comment type="cofactor">
    <cofactor evidence="1">
        <name>thiamine diphosphate</name>
        <dbReference type="ChEBI" id="CHEBI:58937"/>
    </cofactor>
</comment>